<reference evidence="2" key="1">
    <citation type="journal article" date="2018" name="Front. Microbiol.">
        <title>Genome-Based Analysis Reveals the Taxonomy and Diversity of the Family Idiomarinaceae.</title>
        <authorList>
            <person name="Liu Y."/>
            <person name="Lai Q."/>
            <person name="Shao Z."/>
        </authorList>
    </citation>
    <scope>NUCLEOTIDE SEQUENCE [LARGE SCALE GENOMIC DNA]</scope>
    <source>
        <strain evidence="2">F23</strain>
    </source>
</reference>
<organism evidence="1 2">
    <name type="scientific">Idiomarina fontislapidosi</name>
    <dbReference type="NCBI Taxonomy" id="263723"/>
    <lineage>
        <taxon>Bacteria</taxon>
        <taxon>Pseudomonadati</taxon>
        <taxon>Pseudomonadota</taxon>
        <taxon>Gammaproteobacteria</taxon>
        <taxon>Alteromonadales</taxon>
        <taxon>Idiomarinaceae</taxon>
        <taxon>Idiomarina</taxon>
    </lineage>
</organism>
<dbReference type="OrthoDB" id="7876709at2"/>
<dbReference type="Proteomes" id="UP000287330">
    <property type="component" value="Unassembled WGS sequence"/>
</dbReference>
<keyword evidence="2" id="KW-1185">Reference proteome</keyword>
<evidence type="ECO:0000313" key="2">
    <source>
        <dbReference type="Proteomes" id="UP000287330"/>
    </source>
</evidence>
<protein>
    <submittedName>
        <fullName evidence="1">Uncharacterized protein</fullName>
    </submittedName>
</protein>
<dbReference type="AlphaFoldDB" id="A0A432XYF7"/>
<gene>
    <name evidence="1" type="ORF">CWE25_07620</name>
</gene>
<sequence length="125" mass="14835">MMTINYYEMTDLKNLYLEDSFVLSIDEFEGEIVFSMDFVLNENHPLYSEPSSEENYCYRKGKIKFTEPKVVRWIKRNENRTTDINGEVDFGNIDTFIKSDDEKYVLSGDWGKLEISPKDIIIEYE</sequence>
<proteinExistence type="predicted"/>
<comment type="caution">
    <text evidence="1">The sequence shown here is derived from an EMBL/GenBank/DDBJ whole genome shotgun (WGS) entry which is preliminary data.</text>
</comment>
<evidence type="ECO:0000313" key="1">
    <source>
        <dbReference type="EMBL" id="RUO53749.1"/>
    </source>
</evidence>
<accession>A0A432XYF7</accession>
<name>A0A432XYF7_9GAMM</name>
<dbReference type="EMBL" id="PIPV01000005">
    <property type="protein sequence ID" value="RUO53749.1"/>
    <property type="molecule type" value="Genomic_DNA"/>
</dbReference>
<dbReference type="RefSeq" id="WP_110574360.1">
    <property type="nucleotide sequence ID" value="NZ_PIPV01000005.1"/>
</dbReference>